<comment type="subcellular location">
    <subcellularLocation>
        <location evidence="1">Membrane</location>
        <topology evidence="1">Multi-pass membrane protein</topology>
    </subcellularLocation>
</comment>
<dbReference type="RefSeq" id="WP_330957588.1">
    <property type="nucleotide sequence ID" value="NZ_JAZGJQ010000002.1"/>
</dbReference>
<evidence type="ECO:0000256" key="3">
    <source>
        <dbReference type="ARBA" id="ARBA00022448"/>
    </source>
</evidence>
<dbReference type="EMBL" id="JAZGJQ010000002">
    <property type="protein sequence ID" value="MEE6146821.1"/>
    <property type="molecule type" value="Genomic_DNA"/>
</dbReference>
<comment type="caution">
    <text evidence="9">The sequence shown here is derived from an EMBL/GenBank/DDBJ whole genome shotgun (WGS) entry which is preliminary data.</text>
</comment>
<protein>
    <submittedName>
        <fullName evidence="9">V-type ATP synthase subunit I</fullName>
    </submittedName>
</protein>
<feature type="transmembrane region" description="Helical" evidence="8">
    <location>
        <begin position="404"/>
        <end position="426"/>
    </location>
</feature>
<dbReference type="PANTHER" id="PTHR11629:SF63">
    <property type="entry name" value="V-TYPE PROTON ATPASE SUBUNIT A"/>
    <property type="match status" value="1"/>
</dbReference>
<accession>A0ABU7R8B1</accession>
<evidence type="ECO:0000256" key="6">
    <source>
        <dbReference type="ARBA" id="ARBA00023065"/>
    </source>
</evidence>
<evidence type="ECO:0000313" key="9">
    <source>
        <dbReference type="EMBL" id="MEE6146821.1"/>
    </source>
</evidence>
<feature type="transmembrane region" description="Helical" evidence="8">
    <location>
        <begin position="499"/>
        <end position="521"/>
    </location>
</feature>
<keyword evidence="6" id="KW-0406">Ion transport</keyword>
<sequence length="675" mass="75040">MAIVEMQKVSICAPRRNRKVLLKSLQSLGVMEVHESDIEADGLERMDTQSARIRFDKSADTLEDALKKLSVYAPSKGGSLFPEKEVVTRKRYDGIVDEAAGILDKASDLVRIAKDIDESKAGIIRKQAAQASLEPWKRLNVPLNYRGTKATGFVAGTFAGMDDVATLYALLTKGMDDPAPVDVTVLDQSQELTYAAIVYHLSVKETLEANLREAGFARPSSNFGEGKVPAQAIEDLKAECEALAKRVEDDKKEIQTFSDLRDDFRIASDYYRARSERYQLLGTILQSKSMFFLEGWVEAEKADALIAYVEDKYEALAEKEEAKEGEEPPTRLSNRPFLRITEPVLESYGLPTHGRFDPTSIMTFFYIIFFGMMLSDAGYGLVMSVVCAIVLMKHKNLQSGIKNLLSLFFWCGLTTMFWGAMFGGFFGNAVDTIAKTFFGYAGDTIVKPLWFDPMSNPMYLLMWCMLFGVIHLFTGLGIKGYELLRDHDFVGFVSDVLDWFLFLVGLILLLLPTDIFASIVGMQFSLPAWVSQVAKWITIIGMVVIILMGGRDKKNWALRIALGAYDLYGVSGWLSDVLSYSRLLALGLATGVIASVVNMLCAMIAGIGGLIGVILFVVVFLLGHLMNMAINLLGAYVHTNRLQFVEFFGKFYDAGGKAFAPFGANFKYIEIREEN</sequence>
<keyword evidence="4 8" id="KW-0812">Transmembrane</keyword>
<feature type="transmembrane region" description="Helical" evidence="8">
    <location>
        <begin position="533"/>
        <end position="550"/>
    </location>
</feature>
<evidence type="ECO:0000256" key="5">
    <source>
        <dbReference type="ARBA" id="ARBA00022989"/>
    </source>
</evidence>
<name>A0ABU7R8B1_9ACTN</name>
<keyword evidence="3" id="KW-0813">Transport</keyword>
<reference evidence="9 10" key="1">
    <citation type="submission" date="2024-01" db="EMBL/GenBank/DDBJ databases">
        <title>Description of Olsenella sp. nov., isolated from pig feces.</title>
        <authorList>
            <person name="Chang Y.-H."/>
        </authorList>
    </citation>
    <scope>NUCLEOTIDE SEQUENCE [LARGE SCALE GENOMIC DNA]</scope>
    <source>
        <strain evidence="9 10">YH-ols2223</strain>
    </source>
</reference>
<evidence type="ECO:0000256" key="2">
    <source>
        <dbReference type="ARBA" id="ARBA00009904"/>
    </source>
</evidence>
<keyword evidence="5 8" id="KW-1133">Transmembrane helix</keyword>
<evidence type="ECO:0000256" key="7">
    <source>
        <dbReference type="ARBA" id="ARBA00023136"/>
    </source>
</evidence>
<feature type="transmembrane region" description="Helical" evidence="8">
    <location>
        <begin position="364"/>
        <end position="392"/>
    </location>
</feature>
<proteinExistence type="inferred from homology"/>
<organism evidence="9 10">
    <name type="scientific">Olsenella absiana</name>
    <dbReference type="NCBI Taxonomy" id="3115222"/>
    <lineage>
        <taxon>Bacteria</taxon>
        <taxon>Bacillati</taxon>
        <taxon>Actinomycetota</taxon>
        <taxon>Coriobacteriia</taxon>
        <taxon>Coriobacteriales</taxon>
        <taxon>Atopobiaceae</taxon>
        <taxon>Olsenella</taxon>
    </lineage>
</organism>
<dbReference type="PANTHER" id="PTHR11629">
    <property type="entry name" value="VACUOLAR PROTON ATPASES"/>
    <property type="match status" value="1"/>
</dbReference>
<feature type="transmembrane region" description="Helical" evidence="8">
    <location>
        <begin position="583"/>
        <end position="607"/>
    </location>
</feature>
<evidence type="ECO:0000256" key="4">
    <source>
        <dbReference type="ARBA" id="ARBA00022692"/>
    </source>
</evidence>
<evidence type="ECO:0000256" key="1">
    <source>
        <dbReference type="ARBA" id="ARBA00004141"/>
    </source>
</evidence>
<dbReference type="Gene3D" id="3.30.70.2750">
    <property type="match status" value="1"/>
</dbReference>
<keyword evidence="10" id="KW-1185">Reference proteome</keyword>
<gene>
    <name evidence="9" type="ORF">VXJ25_02245</name>
</gene>
<dbReference type="Pfam" id="PF01496">
    <property type="entry name" value="V_ATPase_I"/>
    <property type="match status" value="2"/>
</dbReference>
<dbReference type="Gene3D" id="3.30.70.2170">
    <property type="match status" value="1"/>
</dbReference>
<dbReference type="InterPro" id="IPR002490">
    <property type="entry name" value="V-ATPase_116kDa_su"/>
</dbReference>
<keyword evidence="7 8" id="KW-0472">Membrane</keyword>
<dbReference type="Proteomes" id="UP001332931">
    <property type="component" value="Unassembled WGS sequence"/>
</dbReference>
<dbReference type="Gene3D" id="1.20.1460.20">
    <property type="match status" value="1"/>
</dbReference>
<feature type="transmembrane region" description="Helical" evidence="8">
    <location>
        <begin position="458"/>
        <end position="478"/>
    </location>
</feature>
<evidence type="ECO:0000313" key="10">
    <source>
        <dbReference type="Proteomes" id="UP001332931"/>
    </source>
</evidence>
<feature type="transmembrane region" description="Helical" evidence="8">
    <location>
        <begin position="613"/>
        <end position="637"/>
    </location>
</feature>
<comment type="similarity">
    <text evidence="2">Belongs to the V-ATPase 116 kDa subunit family.</text>
</comment>
<evidence type="ECO:0000256" key="8">
    <source>
        <dbReference type="SAM" id="Phobius"/>
    </source>
</evidence>